<dbReference type="Proteomes" id="UP000324832">
    <property type="component" value="Unassembled WGS sequence"/>
</dbReference>
<dbReference type="AlphaFoldDB" id="A0A5E4QMH0"/>
<organism evidence="1 2">
    <name type="scientific">Leptidea sinapis</name>
    <dbReference type="NCBI Taxonomy" id="189913"/>
    <lineage>
        <taxon>Eukaryota</taxon>
        <taxon>Metazoa</taxon>
        <taxon>Ecdysozoa</taxon>
        <taxon>Arthropoda</taxon>
        <taxon>Hexapoda</taxon>
        <taxon>Insecta</taxon>
        <taxon>Pterygota</taxon>
        <taxon>Neoptera</taxon>
        <taxon>Endopterygota</taxon>
        <taxon>Lepidoptera</taxon>
        <taxon>Glossata</taxon>
        <taxon>Ditrysia</taxon>
        <taxon>Papilionoidea</taxon>
        <taxon>Pieridae</taxon>
        <taxon>Dismorphiinae</taxon>
        <taxon>Leptidea</taxon>
    </lineage>
</organism>
<proteinExistence type="predicted"/>
<evidence type="ECO:0000313" key="1">
    <source>
        <dbReference type="EMBL" id="VVC98323.1"/>
    </source>
</evidence>
<dbReference type="Pfam" id="PF10793">
    <property type="entry name" value="Gloverin"/>
    <property type="match status" value="1"/>
</dbReference>
<keyword evidence="2" id="KW-1185">Reference proteome</keyword>
<feature type="non-terminal residue" evidence="1">
    <location>
        <position position="1"/>
    </location>
</feature>
<gene>
    <name evidence="1" type="ORF">LSINAPIS_LOCUS9418</name>
</gene>
<accession>A0A5E4QMH0</accession>
<name>A0A5E4QMH0_9NEOP</name>
<sequence length="161" mass="17766">VLIYITTTNMSTVHRTYPEWYVGGAVAGTVRQRGRRDVTVDRKVGDNGKVFGTLGANDNGLFIFDDARGKLSGQVSGSRVLGPMGDASLVNGGLRYENSNAQASLDITMQIHGHTMQNQFIDRAIVLEHTHVTRDDWSEILLATALVEVTEYDGRQLIIFR</sequence>
<dbReference type="InterPro" id="IPR019729">
    <property type="entry name" value="Gloverin-like_protein"/>
</dbReference>
<protein>
    <submittedName>
        <fullName evidence="1">Uncharacterized protein</fullName>
    </submittedName>
</protein>
<dbReference type="EMBL" id="FZQP02003479">
    <property type="protein sequence ID" value="VVC98323.1"/>
    <property type="molecule type" value="Genomic_DNA"/>
</dbReference>
<reference evidence="1 2" key="1">
    <citation type="submission" date="2017-07" db="EMBL/GenBank/DDBJ databases">
        <authorList>
            <person name="Talla V."/>
            <person name="Backstrom N."/>
        </authorList>
    </citation>
    <scope>NUCLEOTIDE SEQUENCE [LARGE SCALE GENOMIC DNA]</scope>
</reference>
<evidence type="ECO:0000313" key="2">
    <source>
        <dbReference type="Proteomes" id="UP000324832"/>
    </source>
</evidence>